<dbReference type="EMBL" id="RWIU01000008">
    <property type="protein sequence ID" value="RSK40140.1"/>
    <property type="molecule type" value="Genomic_DNA"/>
</dbReference>
<keyword evidence="2" id="KW-1185">Reference proteome</keyword>
<name>A0A3R9NY39_9BACT</name>
<protein>
    <submittedName>
        <fullName evidence="1">DUF3010 family protein</fullName>
    </submittedName>
</protein>
<sequence>MRVLGIDISGKSAIFCGIEKSGDDFLDITGSLKKLDLKNDEDCTEVREFAEIVRSYFDESHFNSVAILKRSKNGQFASSPISFKIEGLIQINSSMNVVFIAPATLTAFYKKYTLGFSAQFAYQSKAANLAFYLAAK</sequence>
<evidence type="ECO:0000313" key="2">
    <source>
        <dbReference type="Proteomes" id="UP000270291"/>
    </source>
</evidence>
<comment type="caution">
    <text evidence="1">The sequence shown here is derived from an EMBL/GenBank/DDBJ whole genome shotgun (WGS) entry which is preliminary data.</text>
</comment>
<dbReference type="AlphaFoldDB" id="A0A3R9NY39"/>
<dbReference type="RefSeq" id="WP_125440212.1">
    <property type="nucleotide sequence ID" value="NZ_RWIU01000008.1"/>
</dbReference>
<dbReference type="OrthoDB" id="6214536at2"/>
<dbReference type="Proteomes" id="UP000270291">
    <property type="component" value="Unassembled WGS sequence"/>
</dbReference>
<gene>
    <name evidence="1" type="ORF">EI293_19410</name>
</gene>
<proteinExistence type="predicted"/>
<organism evidence="1 2">
    <name type="scientific">Hymenobacter perfusus</name>
    <dbReference type="NCBI Taxonomy" id="1236770"/>
    <lineage>
        <taxon>Bacteria</taxon>
        <taxon>Pseudomonadati</taxon>
        <taxon>Bacteroidota</taxon>
        <taxon>Cytophagia</taxon>
        <taxon>Cytophagales</taxon>
        <taxon>Hymenobacteraceae</taxon>
        <taxon>Hymenobacter</taxon>
    </lineage>
</organism>
<reference evidence="1 2" key="1">
    <citation type="submission" date="2018-12" db="EMBL/GenBank/DDBJ databases">
        <authorList>
            <person name="Feng G."/>
            <person name="Zhu H."/>
        </authorList>
    </citation>
    <scope>NUCLEOTIDE SEQUENCE [LARGE SCALE GENOMIC DNA]</scope>
    <source>
        <strain evidence="1 2">LMG 26000</strain>
    </source>
</reference>
<dbReference type="InterPro" id="IPR021378">
    <property type="entry name" value="DUF3010"/>
</dbReference>
<evidence type="ECO:0000313" key="1">
    <source>
        <dbReference type="EMBL" id="RSK40140.1"/>
    </source>
</evidence>
<accession>A0A3R9NY39</accession>
<dbReference type="Pfam" id="PF11215">
    <property type="entry name" value="DUF3010"/>
    <property type="match status" value="1"/>
</dbReference>